<dbReference type="EMBL" id="MU268089">
    <property type="protein sequence ID" value="KAH7905982.1"/>
    <property type="molecule type" value="Genomic_DNA"/>
</dbReference>
<evidence type="ECO:0000313" key="2">
    <source>
        <dbReference type="Proteomes" id="UP000790377"/>
    </source>
</evidence>
<evidence type="ECO:0000313" key="1">
    <source>
        <dbReference type="EMBL" id="KAH7905982.1"/>
    </source>
</evidence>
<protein>
    <submittedName>
        <fullName evidence="1">Kinase-like domain-containing protein</fullName>
    </submittedName>
</protein>
<organism evidence="1 2">
    <name type="scientific">Hygrophoropsis aurantiaca</name>
    <dbReference type="NCBI Taxonomy" id="72124"/>
    <lineage>
        <taxon>Eukaryota</taxon>
        <taxon>Fungi</taxon>
        <taxon>Dikarya</taxon>
        <taxon>Basidiomycota</taxon>
        <taxon>Agaricomycotina</taxon>
        <taxon>Agaricomycetes</taxon>
        <taxon>Agaricomycetidae</taxon>
        <taxon>Boletales</taxon>
        <taxon>Coniophorineae</taxon>
        <taxon>Hygrophoropsidaceae</taxon>
        <taxon>Hygrophoropsis</taxon>
    </lineage>
</organism>
<keyword evidence="2" id="KW-1185">Reference proteome</keyword>
<proteinExistence type="predicted"/>
<sequence>MPTTSPERSQDIYEPGFFCESVDFYRKGGFHPVHIGDIIHEQYEVVNKLGYGAYATVWLVKDVRSGRYASLKILAAEATNNASEVAVLRRLQAIQADPQDTPGAEFVMKVFDDFTVDGPNGTHQCIVTEVLGPHLATELDLLWGSNEESGRIADAKYPLEMKRERYPIDTAKQIVAQIALGVAYLHRVGIVHGDLHLGNVLLYAPEMERWSVQDIQKYFKPPRRDPLIRKDGKPTTSDPHVPRYVVPATPSVALLELCAINTTHIKICDFGEAFLLDNEPKHIELHTPAVYAAPEIIFRDPVTPAVDVWRRPSSPEVVRGMVVALGKLPDRWWSKWGERSEWFDDEGVLIASEVRVKRGLLDNLSSRMGGEEIGEFEKLVRRMVCYQVEDRISAEGVVQSIPADWIEGGAGHMKYE</sequence>
<dbReference type="Proteomes" id="UP000790377">
    <property type="component" value="Unassembled WGS sequence"/>
</dbReference>
<gene>
    <name evidence="1" type="ORF">BJ138DRAFT_1130184</name>
</gene>
<name>A0ACB7ZYN6_9AGAM</name>
<accession>A0ACB7ZYN6</accession>
<comment type="caution">
    <text evidence="1">The sequence shown here is derived from an EMBL/GenBank/DDBJ whole genome shotgun (WGS) entry which is preliminary data.</text>
</comment>
<reference evidence="1" key="1">
    <citation type="journal article" date="2021" name="New Phytol.">
        <title>Evolutionary innovations through gain and loss of genes in the ectomycorrhizal Boletales.</title>
        <authorList>
            <person name="Wu G."/>
            <person name="Miyauchi S."/>
            <person name="Morin E."/>
            <person name="Kuo A."/>
            <person name="Drula E."/>
            <person name="Varga T."/>
            <person name="Kohler A."/>
            <person name="Feng B."/>
            <person name="Cao Y."/>
            <person name="Lipzen A."/>
            <person name="Daum C."/>
            <person name="Hundley H."/>
            <person name="Pangilinan J."/>
            <person name="Johnson J."/>
            <person name="Barry K."/>
            <person name="LaButti K."/>
            <person name="Ng V."/>
            <person name="Ahrendt S."/>
            <person name="Min B."/>
            <person name="Choi I.G."/>
            <person name="Park H."/>
            <person name="Plett J.M."/>
            <person name="Magnuson J."/>
            <person name="Spatafora J.W."/>
            <person name="Nagy L.G."/>
            <person name="Henrissat B."/>
            <person name="Grigoriev I.V."/>
            <person name="Yang Z.L."/>
            <person name="Xu J."/>
            <person name="Martin F.M."/>
        </authorList>
    </citation>
    <scope>NUCLEOTIDE SEQUENCE</scope>
    <source>
        <strain evidence="1">ATCC 28755</strain>
    </source>
</reference>